<dbReference type="InterPro" id="IPR000792">
    <property type="entry name" value="Tscrpt_reg_LuxR_C"/>
</dbReference>
<gene>
    <name evidence="3" type="ORF">SAMN06295910_0103</name>
</gene>
<organism evidence="3 4">
    <name type="scientific">Allosphingosinicella indica</name>
    <dbReference type="NCBI Taxonomy" id="941907"/>
    <lineage>
        <taxon>Bacteria</taxon>
        <taxon>Pseudomonadati</taxon>
        <taxon>Pseudomonadota</taxon>
        <taxon>Alphaproteobacteria</taxon>
        <taxon>Sphingomonadales</taxon>
        <taxon>Sphingomonadaceae</taxon>
        <taxon>Allosphingosinicella</taxon>
    </lineage>
</organism>
<dbReference type="EMBL" id="LT840185">
    <property type="protein sequence ID" value="SMF61059.1"/>
    <property type="molecule type" value="Genomic_DNA"/>
</dbReference>
<dbReference type="OrthoDB" id="7206433at2"/>
<protein>
    <submittedName>
        <fullName evidence="3">Regulatory protein, luxR family</fullName>
    </submittedName>
</protein>
<sequence length="177" mass="19871">MTSDVDRIRRLTDAQREVLRRFRTRKSAKEIAREIGISHFAVNERLRAARRVLGVATSIEAARLLEELEDYADYKRVVCDPPPLAPDGAPPAFPRREERVGAPWEVREERAPYRLARGDRQRWPLPSWPGEPNRLSARARLMWIGAIAVGLAAALGALVSIAWGIVRIVGHLLRAAG</sequence>
<keyword evidence="1" id="KW-0472">Membrane</keyword>
<proteinExistence type="predicted"/>
<evidence type="ECO:0000256" key="1">
    <source>
        <dbReference type="SAM" id="Phobius"/>
    </source>
</evidence>
<dbReference type="RefSeq" id="WP_157123618.1">
    <property type="nucleotide sequence ID" value="NZ_LT840185.1"/>
</dbReference>
<dbReference type="STRING" id="941907.SAMN06295910_0103"/>
<evidence type="ECO:0000313" key="3">
    <source>
        <dbReference type="EMBL" id="SMF61059.1"/>
    </source>
</evidence>
<dbReference type="GO" id="GO:0006355">
    <property type="term" value="P:regulation of DNA-templated transcription"/>
    <property type="evidence" value="ECO:0007669"/>
    <property type="project" value="InterPro"/>
</dbReference>
<dbReference type="Gene3D" id="1.10.10.10">
    <property type="entry name" value="Winged helix-like DNA-binding domain superfamily/Winged helix DNA-binding domain"/>
    <property type="match status" value="1"/>
</dbReference>
<accession>A0A1X7FYG4</accession>
<dbReference type="InterPro" id="IPR036388">
    <property type="entry name" value="WH-like_DNA-bd_sf"/>
</dbReference>
<dbReference type="Proteomes" id="UP000192934">
    <property type="component" value="Chromosome I"/>
</dbReference>
<keyword evidence="1" id="KW-0812">Transmembrane</keyword>
<evidence type="ECO:0000259" key="2">
    <source>
        <dbReference type="SMART" id="SM00421"/>
    </source>
</evidence>
<dbReference type="AlphaFoldDB" id="A0A1X7FYG4"/>
<keyword evidence="4" id="KW-1185">Reference proteome</keyword>
<evidence type="ECO:0000313" key="4">
    <source>
        <dbReference type="Proteomes" id="UP000192934"/>
    </source>
</evidence>
<name>A0A1X7FYG4_9SPHN</name>
<dbReference type="SUPFAM" id="SSF46894">
    <property type="entry name" value="C-terminal effector domain of the bipartite response regulators"/>
    <property type="match status" value="1"/>
</dbReference>
<dbReference type="GO" id="GO:0003677">
    <property type="term" value="F:DNA binding"/>
    <property type="evidence" value="ECO:0007669"/>
    <property type="project" value="InterPro"/>
</dbReference>
<feature type="domain" description="HTH luxR-type" evidence="2">
    <location>
        <begin position="8"/>
        <end position="65"/>
    </location>
</feature>
<dbReference type="SMART" id="SM00421">
    <property type="entry name" value="HTH_LUXR"/>
    <property type="match status" value="1"/>
</dbReference>
<dbReference type="InterPro" id="IPR016032">
    <property type="entry name" value="Sig_transdc_resp-reg_C-effctor"/>
</dbReference>
<feature type="transmembrane region" description="Helical" evidence="1">
    <location>
        <begin position="141"/>
        <end position="166"/>
    </location>
</feature>
<reference evidence="4" key="1">
    <citation type="submission" date="2017-04" db="EMBL/GenBank/DDBJ databases">
        <authorList>
            <person name="Varghese N."/>
            <person name="Submissions S."/>
        </authorList>
    </citation>
    <scope>NUCLEOTIDE SEQUENCE [LARGE SCALE GENOMIC DNA]</scope>
    <source>
        <strain evidence="4">Dd16</strain>
    </source>
</reference>
<keyword evidence="1" id="KW-1133">Transmembrane helix</keyword>